<evidence type="ECO:0000256" key="1">
    <source>
        <dbReference type="ARBA" id="ARBA00004162"/>
    </source>
</evidence>
<reference evidence="13" key="1">
    <citation type="journal article" date="2019" name="Int. J. Syst. Evol. Microbiol.">
        <title>The Global Catalogue of Microorganisms (GCM) 10K type strain sequencing project: providing services to taxonomists for standard genome sequencing and annotation.</title>
        <authorList>
            <consortium name="The Broad Institute Genomics Platform"/>
            <consortium name="The Broad Institute Genome Sequencing Center for Infectious Disease"/>
            <person name="Wu L."/>
            <person name="Ma J."/>
        </authorList>
    </citation>
    <scope>NUCLEOTIDE SEQUENCE [LARGE SCALE GENOMIC DNA]</scope>
    <source>
        <strain evidence="13">JCM 13250</strain>
    </source>
</reference>
<keyword evidence="13" id="KW-1185">Reference proteome</keyword>
<dbReference type="PANTHER" id="PTHR33909">
    <property type="entry name" value="SEC TRANSLOCON ACCESSORY COMPLEX SUBUNIT YAJC"/>
    <property type="match status" value="1"/>
</dbReference>
<dbReference type="PRINTS" id="PR01853">
    <property type="entry name" value="YAJCTRNLCASE"/>
</dbReference>
<keyword evidence="5 11" id="KW-0812">Transmembrane</keyword>
<keyword evidence="9 11" id="KW-0472">Membrane</keyword>
<dbReference type="EMBL" id="BAAALT010000295">
    <property type="protein sequence ID" value="GAA1836066.1"/>
    <property type="molecule type" value="Genomic_DNA"/>
</dbReference>
<dbReference type="SMART" id="SM01323">
    <property type="entry name" value="YajC"/>
    <property type="match status" value="1"/>
</dbReference>
<comment type="subcellular location">
    <subcellularLocation>
        <location evidence="1">Cell membrane</location>
        <topology evidence="1">Single-pass membrane protein</topology>
    </subcellularLocation>
</comment>
<gene>
    <name evidence="12" type="ORF">GCM10009682_62700</name>
</gene>
<dbReference type="PANTHER" id="PTHR33909:SF1">
    <property type="entry name" value="SEC TRANSLOCON ACCESSORY COMPLEX SUBUNIT YAJC"/>
    <property type="match status" value="1"/>
</dbReference>
<evidence type="ECO:0000256" key="9">
    <source>
        <dbReference type="ARBA" id="ARBA00023136"/>
    </source>
</evidence>
<evidence type="ECO:0008006" key="14">
    <source>
        <dbReference type="Google" id="ProtNLM"/>
    </source>
</evidence>
<sequence length="117" mass="12449">MIEAADPQASNGLVQFLPFILIIAAVYFLLIRPQSKRKREQQAMQSSIGPGDEIVTIGGLYGTVTAIDDDTVTLEISPGVTARYARGAIARVITSRPAEDTEADEANADAAKAIDES</sequence>
<feature type="transmembrane region" description="Helical" evidence="11">
    <location>
        <begin position="12"/>
        <end position="31"/>
    </location>
</feature>
<feature type="region of interest" description="Disordered" evidence="10">
    <location>
        <begin position="96"/>
        <end position="117"/>
    </location>
</feature>
<evidence type="ECO:0000256" key="11">
    <source>
        <dbReference type="SAM" id="Phobius"/>
    </source>
</evidence>
<dbReference type="Proteomes" id="UP001500218">
    <property type="component" value="Unassembled WGS sequence"/>
</dbReference>
<comment type="caution">
    <text evidence="12">The sequence shown here is derived from an EMBL/GenBank/DDBJ whole genome shotgun (WGS) entry which is preliminary data.</text>
</comment>
<dbReference type="NCBIfam" id="TIGR00739">
    <property type="entry name" value="yajC"/>
    <property type="match status" value="1"/>
</dbReference>
<evidence type="ECO:0000256" key="8">
    <source>
        <dbReference type="ARBA" id="ARBA00023010"/>
    </source>
</evidence>
<comment type="similarity">
    <text evidence="2">Belongs to the YajC family.</text>
</comment>
<evidence type="ECO:0000313" key="12">
    <source>
        <dbReference type="EMBL" id="GAA1836066.1"/>
    </source>
</evidence>
<keyword evidence="7 11" id="KW-1133">Transmembrane helix</keyword>
<evidence type="ECO:0000313" key="13">
    <source>
        <dbReference type="Proteomes" id="UP001500218"/>
    </source>
</evidence>
<keyword evidence="8" id="KW-0811">Translocation</keyword>
<dbReference type="RefSeq" id="WP_344140334.1">
    <property type="nucleotide sequence ID" value="NZ_BAAALT010000295.1"/>
</dbReference>
<organism evidence="12 13">
    <name type="scientific">Luedemannella flava</name>
    <dbReference type="NCBI Taxonomy" id="349316"/>
    <lineage>
        <taxon>Bacteria</taxon>
        <taxon>Bacillati</taxon>
        <taxon>Actinomycetota</taxon>
        <taxon>Actinomycetes</taxon>
        <taxon>Micromonosporales</taxon>
        <taxon>Micromonosporaceae</taxon>
        <taxon>Luedemannella</taxon>
    </lineage>
</organism>
<proteinExistence type="inferred from homology"/>
<name>A0ABP4Z368_9ACTN</name>
<evidence type="ECO:0000256" key="5">
    <source>
        <dbReference type="ARBA" id="ARBA00022692"/>
    </source>
</evidence>
<protein>
    <recommendedName>
        <fullName evidence="14">Preprotein translocase subunit YajC</fullName>
    </recommendedName>
</protein>
<dbReference type="Pfam" id="PF02699">
    <property type="entry name" value="YajC"/>
    <property type="match status" value="1"/>
</dbReference>
<keyword evidence="3" id="KW-0813">Transport</keyword>
<accession>A0ABP4Z368</accession>
<keyword evidence="4" id="KW-1003">Cell membrane</keyword>
<keyword evidence="6" id="KW-0653">Protein transport</keyword>
<evidence type="ECO:0000256" key="2">
    <source>
        <dbReference type="ARBA" id="ARBA00006742"/>
    </source>
</evidence>
<dbReference type="InterPro" id="IPR003849">
    <property type="entry name" value="Preprotein_translocase_YajC"/>
</dbReference>
<evidence type="ECO:0000256" key="7">
    <source>
        <dbReference type="ARBA" id="ARBA00022989"/>
    </source>
</evidence>
<evidence type="ECO:0000256" key="3">
    <source>
        <dbReference type="ARBA" id="ARBA00022448"/>
    </source>
</evidence>
<evidence type="ECO:0000256" key="4">
    <source>
        <dbReference type="ARBA" id="ARBA00022475"/>
    </source>
</evidence>
<evidence type="ECO:0000256" key="10">
    <source>
        <dbReference type="SAM" id="MobiDB-lite"/>
    </source>
</evidence>
<evidence type="ECO:0000256" key="6">
    <source>
        <dbReference type="ARBA" id="ARBA00022927"/>
    </source>
</evidence>